<gene>
    <name evidence="3" type="ORF">SAMN05660991_00592</name>
</gene>
<dbReference type="AlphaFoldDB" id="A0A1H8Q6C5"/>
<dbReference type="FunFam" id="3.40.50.720:FF:000084">
    <property type="entry name" value="Short-chain dehydrogenase reductase"/>
    <property type="match status" value="1"/>
</dbReference>
<evidence type="ECO:0000313" key="4">
    <source>
        <dbReference type="Proteomes" id="UP000198960"/>
    </source>
</evidence>
<dbReference type="InterPro" id="IPR036291">
    <property type="entry name" value="NAD(P)-bd_dom_sf"/>
</dbReference>
<evidence type="ECO:0000313" key="3">
    <source>
        <dbReference type="EMBL" id="SEO49626.1"/>
    </source>
</evidence>
<evidence type="ECO:0000256" key="1">
    <source>
        <dbReference type="ARBA" id="ARBA00006484"/>
    </source>
</evidence>
<accession>A0A1H8Q6C5</accession>
<dbReference type="InterPro" id="IPR002347">
    <property type="entry name" value="SDR_fam"/>
</dbReference>
<dbReference type="OrthoDB" id="3542748at2"/>
<dbReference type="PRINTS" id="PR00081">
    <property type="entry name" value="GDHRDH"/>
</dbReference>
<dbReference type="STRING" id="673521.SAMN05660991_00592"/>
<dbReference type="PANTHER" id="PTHR43639:SF1">
    <property type="entry name" value="SHORT-CHAIN DEHYDROGENASE_REDUCTASE FAMILY PROTEIN"/>
    <property type="match status" value="1"/>
</dbReference>
<proteinExistence type="inferred from homology"/>
<comment type="similarity">
    <text evidence="1">Belongs to the short-chain dehydrogenases/reductases (SDR) family.</text>
</comment>
<dbReference type="PRINTS" id="PR00080">
    <property type="entry name" value="SDRFAMILY"/>
</dbReference>
<dbReference type="RefSeq" id="WP_091939843.1">
    <property type="nucleotide sequence ID" value="NZ_FOEE01000001.1"/>
</dbReference>
<sequence>MTNTRVALVTGAARGQGLAIVRRLRRDGLRVVAADVLADELQAACGDLGDDVVPVVLDVTDEAAWSAALTATEERFGGLDVLVNNAGILGRAPLHEETAAQFERLWRVNCLGMFLGMRAAFGLLGRGSDAAIVNNLSNAALRPFDRHAAYTSSKWAARGLSLTAAREYAEHGIRVNSVLPGPIDTPMHDPATVERLSAASLLGRVGTPEDVANVVAMLASPDAGFVTGAEVLVDGGHALRIAH</sequence>
<dbReference type="SUPFAM" id="SSF51735">
    <property type="entry name" value="NAD(P)-binding Rossmann-fold domains"/>
    <property type="match status" value="1"/>
</dbReference>
<dbReference type="EMBL" id="FOEE01000001">
    <property type="protein sequence ID" value="SEO49626.1"/>
    <property type="molecule type" value="Genomic_DNA"/>
</dbReference>
<dbReference type="Pfam" id="PF13561">
    <property type="entry name" value="adh_short_C2"/>
    <property type="match status" value="1"/>
</dbReference>
<dbReference type="InterPro" id="IPR020904">
    <property type="entry name" value="Sc_DH/Rdtase_CS"/>
</dbReference>
<reference evidence="4" key="1">
    <citation type="submission" date="2016-10" db="EMBL/GenBank/DDBJ databases">
        <authorList>
            <person name="Varghese N."/>
            <person name="Submissions S."/>
        </authorList>
    </citation>
    <scope>NUCLEOTIDE SEQUENCE [LARGE SCALE GENOMIC DNA]</scope>
    <source>
        <strain evidence="4">DSM 45413</strain>
    </source>
</reference>
<dbReference type="PANTHER" id="PTHR43639">
    <property type="entry name" value="OXIDOREDUCTASE, SHORT-CHAIN DEHYDROGENASE/REDUCTASE FAMILY (AFU_ORTHOLOGUE AFUA_5G02870)"/>
    <property type="match status" value="1"/>
</dbReference>
<dbReference type="Proteomes" id="UP000198960">
    <property type="component" value="Unassembled WGS sequence"/>
</dbReference>
<keyword evidence="2" id="KW-0560">Oxidoreductase</keyword>
<dbReference type="CDD" id="cd05233">
    <property type="entry name" value="SDR_c"/>
    <property type="match status" value="1"/>
</dbReference>
<organism evidence="3 4">
    <name type="scientific">Trujillonella endophytica</name>
    <dbReference type="NCBI Taxonomy" id="673521"/>
    <lineage>
        <taxon>Bacteria</taxon>
        <taxon>Bacillati</taxon>
        <taxon>Actinomycetota</taxon>
        <taxon>Actinomycetes</taxon>
        <taxon>Geodermatophilales</taxon>
        <taxon>Geodermatophilaceae</taxon>
        <taxon>Trujillonella</taxon>
    </lineage>
</organism>
<name>A0A1H8Q6C5_9ACTN</name>
<dbReference type="PROSITE" id="PS00061">
    <property type="entry name" value="ADH_SHORT"/>
    <property type="match status" value="1"/>
</dbReference>
<evidence type="ECO:0000256" key="2">
    <source>
        <dbReference type="ARBA" id="ARBA00023002"/>
    </source>
</evidence>
<dbReference type="Gene3D" id="3.40.50.720">
    <property type="entry name" value="NAD(P)-binding Rossmann-like Domain"/>
    <property type="match status" value="1"/>
</dbReference>
<keyword evidence="4" id="KW-1185">Reference proteome</keyword>
<dbReference type="GO" id="GO:0016491">
    <property type="term" value="F:oxidoreductase activity"/>
    <property type="evidence" value="ECO:0007669"/>
    <property type="project" value="UniProtKB-KW"/>
</dbReference>
<protein>
    <submittedName>
        <fullName evidence="3">NADP-dependent 3-hydroxy acid dehydrogenase YdfG</fullName>
    </submittedName>
</protein>